<evidence type="ECO:0000313" key="2">
    <source>
        <dbReference type="Proteomes" id="UP000036367"/>
    </source>
</evidence>
<name>A0A0J1BGV4_RHOIS</name>
<proteinExistence type="predicted"/>
<protein>
    <submittedName>
        <fullName evidence="1">Uncharacterized protein</fullName>
    </submittedName>
</protein>
<accession>A0A0J1BGV4</accession>
<gene>
    <name evidence="1" type="ORF">RISK_002388</name>
</gene>
<dbReference type="STRING" id="595434.RISK_002388"/>
<organism evidence="1 2">
    <name type="scientific">Rhodopirellula islandica</name>
    <dbReference type="NCBI Taxonomy" id="595434"/>
    <lineage>
        <taxon>Bacteria</taxon>
        <taxon>Pseudomonadati</taxon>
        <taxon>Planctomycetota</taxon>
        <taxon>Planctomycetia</taxon>
        <taxon>Pirellulales</taxon>
        <taxon>Pirellulaceae</taxon>
        <taxon>Rhodopirellula</taxon>
    </lineage>
</organism>
<dbReference type="AlphaFoldDB" id="A0A0J1BGV4"/>
<keyword evidence="2" id="KW-1185">Reference proteome</keyword>
<evidence type="ECO:0000313" key="1">
    <source>
        <dbReference type="EMBL" id="KLU05756.1"/>
    </source>
</evidence>
<dbReference type="PATRIC" id="fig|595434.4.peg.2279"/>
<comment type="caution">
    <text evidence="1">The sequence shown here is derived from an EMBL/GenBank/DDBJ whole genome shotgun (WGS) entry which is preliminary data.</text>
</comment>
<reference evidence="1" key="1">
    <citation type="submission" date="2015-05" db="EMBL/GenBank/DDBJ databases">
        <title>Permanent draft genome of Rhodopirellula islandicus K833.</title>
        <authorList>
            <person name="Kizina J."/>
            <person name="Richter M."/>
            <person name="Glockner F.O."/>
            <person name="Harder J."/>
        </authorList>
    </citation>
    <scope>NUCLEOTIDE SEQUENCE [LARGE SCALE GENOMIC DNA]</scope>
    <source>
        <strain evidence="1">K833</strain>
    </source>
</reference>
<dbReference type="EMBL" id="LECT01000017">
    <property type="protein sequence ID" value="KLU05756.1"/>
    <property type="molecule type" value="Genomic_DNA"/>
</dbReference>
<sequence>MVAEMKYRLISIDDSIVEAEQSVVTVWCEPSWLDSLMGVRPEYVAFTGRAGQWQNLERESATPHECRFLHQMWSQHRTSSLTTNAG</sequence>
<dbReference type="Proteomes" id="UP000036367">
    <property type="component" value="Unassembled WGS sequence"/>
</dbReference>